<dbReference type="Pfam" id="PF25967">
    <property type="entry name" value="RND-MFP_C"/>
    <property type="match status" value="1"/>
</dbReference>
<gene>
    <name evidence="8" type="ordered locus">gll2840</name>
</gene>
<comment type="subcellular location">
    <subcellularLocation>
        <location evidence="1">Cell envelope</location>
    </subcellularLocation>
</comment>
<dbReference type="InterPro" id="IPR058625">
    <property type="entry name" value="MdtA-like_BSH"/>
</dbReference>
<dbReference type="InterPro" id="IPR006143">
    <property type="entry name" value="RND_pump_MFP"/>
</dbReference>
<dbReference type="PANTHER" id="PTHR30469">
    <property type="entry name" value="MULTIDRUG RESISTANCE PROTEIN MDTA"/>
    <property type="match status" value="1"/>
</dbReference>
<dbReference type="Gene3D" id="2.40.50.100">
    <property type="match status" value="1"/>
</dbReference>
<dbReference type="NCBIfam" id="TIGR01730">
    <property type="entry name" value="RND_mfp"/>
    <property type="match status" value="1"/>
</dbReference>
<keyword evidence="9" id="KW-1185">Reference proteome</keyword>
<accession>Q7NCY6</accession>
<feature type="domain" description="Multidrug resistance protein MdtA-like barrel-sandwich hybrid" evidence="6">
    <location>
        <begin position="71"/>
        <end position="252"/>
    </location>
</feature>
<dbReference type="PATRIC" id="fig|251221.4.peg.2870"/>
<feature type="chain" id="PRO_5004288949" evidence="5">
    <location>
        <begin position="28"/>
        <end position="410"/>
    </location>
</feature>
<reference evidence="8 9" key="2">
    <citation type="journal article" date="2003" name="DNA Res.">
        <title>Complete genome structure of Gloeobacter violaceus PCC 7421, a cyanobacterium that lacks thylakoids (supplement).</title>
        <authorList>
            <person name="Nakamura Y."/>
            <person name="Kaneko T."/>
            <person name="Sato S."/>
            <person name="Mimuro M."/>
            <person name="Miyashita H."/>
            <person name="Tsuchiya T."/>
            <person name="Sasamoto S."/>
            <person name="Watanabe A."/>
            <person name="Kawashima K."/>
            <person name="Kishida Y."/>
            <person name="Kiyokawa C."/>
            <person name="Kohara M."/>
            <person name="Matsumoto M."/>
            <person name="Matsuno A."/>
            <person name="Nakazaki N."/>
            <person name="Shimpo S."/>
            <person name="Takeuchi C."/>
            <person name="Yamada M."/>
            <person name="Tabata S."/>
        </authorList>
    </citation>
    <scope>NUCLEOTIDE SEQUENCE [LARGE SCALE GENOMIC DNA]</scope>
    <source>
        <strain evidence="9">ATCC 29082 / PCC 7421</strain>
    </source>
</reference>
<dbReference type="EnsemblBacteria" id="BAC90781">
    <property type="protein sequence ID" value="BAC90781"/>
    <property type="gene ID" value="BAC90781"/>
</dbReference>
<evidence type="ECO:0000256" key="2">
    <source>
        <dbReference type="ARBA" id="ARBA00009477"/>
    </source>
</evidence>
<sequence length="410" mass="44756">MMSARPFDNLIVPKLLLAALAASGIQACGSARSATETEKPAATPVALATVRSSRIDETSEYIGTLKSRQSVVLRPQIEGRISRIFVRSGSNVAAQAPLIEVDPDRQRAVTESSRSAARSAQAELDNTSALVRSYAARREAGQANFKFIRQQRDRYARLRAEGAISQENLDEYDNRLAAARAELEAAEAQLAAQRSAVERARRGLDQARAQAREQQVQLQYYRVSAPFEGRIGDIPARVGDYITPATELTTITQNRPLEIYVPVPLERVSELYPGMQLQLFDDQDRSLGASKVGYIAPRVDDQTQSVLVKAWVDNAAGRMRSDQFVRVRLVWKSRQAVSVPTAAVTQISGQNFVFVAQANGRSGLVARQKAVTLAEVEGKRYPVLAGLRPGEKIVVSGIQKLSDGAPISAL</sequence>
<comment type="similarity">
    <text evidence="2">Belongs to the membrane fusion protein (MFP) (TC 8.A.1) family.</text>
</comment>
<dbReference type="SUPFAM" id="SSF111369">
    <property type="entry name" value="HlyD-like secretion proteins"/>
    <property type="match status" value="2"/>
</dbReference>
<dbReference type="InterPro" id="IPR058627">
    <property type="entry name" value="MdtA-like_C"/>
</dbReference>
<dbReference type="Gene3D" id="2.40.30.170">
    <property type="match status" value="1"/>
</dbReference>
<keyword evidence="5" id="KW-0732">Signal</keyword>
<evidence type="ECO:0000256" key="1">
    <source>
        <dbReference type="ARBA" id="ARBA00004196"/>
    </source>
</evidence>
<dbReference type="PhylomeDB" id="Q7NCY6"/>
<dbReference type="eggNOG" id="COG0845">
    <property type="taxonomic scope" value="Bacteria"/>
</dbReference>
<feature type="signal peptide" evidence="5">
    <location>
        <begin position="1"/>
        <end position="27"/>
    </location>
</feature>
<proteinExistence type="inferred from homology"/>
<protein>
    <submittedName>
        <fullName evidence="8">Gll2840 protein</fullName>
    </submittedName>
</protein>
<dbReference type="EMBL" id="BA000045">
    <property type="protein sequence ID" value="BAC90781.1"/>
    <property type="molecule type" value="Genomic_DNA"/>
</dbReference>
<evidence type="ECO:0000259" key="6">
    <source>
        <dbReference type="Pfam" id="PF25917"/>
    </source>
</evidence>
<dbReference type="FunFam" id="2.40.30.170:FF:000041">
    <property type="entry name" value="Cation efflux system (CzcB-like)"/>
    <property type="match status" value="1"/>
</dbReference>
<keyword evidence="4" id="KW-0175">Coiled coil</keyword>
<dbReference type="InParanoid" id="Q7NCY6"/>
<keyword evidence="3" id="KW-0813">Transport</keyword>
<evidence type="ECO:0000313" key="8">
    <source>
        <dbReference type="EMBL" id="BAC90781.1"/>
    </source>
</evidence>
<dbReference type="Gene3D" id="1.10.287.470">
    <property type="entry name" value="Helix hairpin bin"/>
    <property type="match status" value="1"/>
</dbReference>
<dbReference type="KEGG" id="gvi:gll2840"/>
<evidence type="ECO:0000256" key="5">
    <source>
        <dbReference type="SAM" id="SignalP"/>
    </source>
</evidence>
<dbReference type="Gene3D" id="2.40.420.20">
    <property type="match status" value="1"/>
</dbReference>
<dbReference type="GO" id="GO:0015562">
    <property type="term" value="F:efflux transmembrane transporter activity"/>
    <property type="evidence" value="ECO:0000318"/>
    <property type="project" value="GO_Central"/>
</dbReference>
<dbReference type="PANTHER" id="PTHR30469:SF39">
    <property type="entry name" value="SLL0180 PROTEIN"/>
    <property type="match status" value="1"/>
</dbReference>
<evidence type="ECO:0000256" key="3">
    <source>
        <dbReference type="ARBA" id="ARBA00022448"/>
    </source>
</evidence>
<dbReference type="PROSITE" id="PS51257">
    <property type="entry name" value="PROKAR_LIPOPROTEIN"/>
    <property type="match status" value="1"/>
</dbReference>
<dbReference type="OrthoDB" id="5379451at2"/>
<reference evidence="8 9" key="1">
    <citation type="journal article" date="2003" name="DNA Res.">
        <title>Complete genome structure of Gloeobacter violaceus PCC 7421, a cyanobacterium that lacks thylakoids.</title>
        <authorList>
            <person name="Nakamura Y."/>
            <person name="Kaneko T."/>
            <person name="Sato S."/>
            <person name="Mimuro M."/>
            <person name="Miyashita H."/>
            <person name="Tsuchiya T."/>
            <person name="Sasamoto S."/>
            <person name="Watanabe A."/>
            <person name="Kawashima K."/>
            <person name="Kishida Y."/>
            <person name="Kiyokawa C."/>
            <person name="Kohara M."/>
            <person name="Matsumoto M."/>
            <person name="Matsuno A."/>
            <person name="Nakazaki N."/>
            <person name="Shimpo S."/>
            <person name="Takeuchi C."/>
            <person name="Yamada M."/>
            <person name="Tabata S."/>
        </authorList>
    </citation>
    <scope>NUCLEOTIDE SEQUENCE [LARGE SCALE GENOMIC DNA]</scope>
    <source>
        <strain evidence="9">ATCC 29082 / PCC 7421</strain>
    </source>
</reference>
<dbReference type="HOGENOM" id="CLU_018816_1_2_3"/>
<evidence type="ECO:0000313" key="9">
    <source>
        <dbReference type="Proteomes" id="UP000000557"/>
    </source>
</evidence>
<dbReference type="FunFam" id="2.40.420.20:FF:000007">
    <property type="entry name" value="HAE1 family efflux pump MFP component"/>
    <property type="match status" value="1"/>
</dbReference>
<dbReference type="Proteomes" id="UP000000557">
    <property type="component" value="Chromosome"/>
</dbReference>
<feature type="coiled-coil region" evidence="4">
    <location>
        <begin position="169"/>
        <end position="217"/>
    </location>
</feature>
<dbReference type="STRING" id="251221.gene:10760344"/>
<feature type="domain" description="Multidrug resistance protein MdtA-like C-terminal permuted SH3" evidence="7">
    <location>
        <begin position="335"/>
        <end position="400"/>
    </location>
</feature>
<organism evidence="8 9">
    <name type="scientific">Gloeobacter violaceus (strain ATCC 29082 / PCC 7421)</name>
    <dbReference type="NCBI Taxonomy" id="251221"/>
    <lineage>
        <taxon>Bacteria</taxon>
        <taxon>Bacillati</taxon>
        <taxon>Cyanobacteriota</taxon>
        <taxon>Cyanophyceae</taxon>
        <taxon>Gloeobacterales</taxon>
        <taxon>Gloeobacteraceae</taxon>
        <taxon>Gloeobacter</taxon>
    </lineage>
</organism>
<evidence type="ECO:0000256" key="4">
    <source>
        <dbReference type="SAM" id="Coils"/>
    </source>
</evidence>
<dbReference type="AlphaFoldDB" id="Q7NCY6"/>
<name>Q7NCY6_GLOVI</name>
<dbReference type="GO" id="GO:1990281">
    <property type="term" value="C:efflux pump complex"/>
    <property type="evidence" value="ECO:0000318"/>
    <property type="project" value="GO_Central"/>
</dbReference>
<evidence type="ECO:0000259" key="7">
    <source>
        <dbReference type="Pfam" id="PF25967"/>
    </source>
</evidence>
<dbReference type="Pfam" id="PF25917">
    <property type="entry name" value="BSH_RND"/>
    <property type="match status" value="1"/>
</dbReference>